<dbReference type="InterPro" id="IPR027893">
    <property type="entry name" value="GON7_meta"/>
</dbReference>
<dbReference type="Ensembl" id="ENSCHIT00010021487.1">
    <property type="protein sequence ID" value="ENSCHIP00010015273.1"/>
    <property type="gene ID" value="ENSCHIG00010011174.1"/>
</dbReference>
<name>A0A8C2P5Z5_CAPHI</name>
<protein>
    <submittedName>
        <fullName evidence="1">Uncharacterized protein</fullName>
    </submittedName>
</protein>
<dbReference type="PANTHER" id="PTHR37363">
    <property type="entry name" value="EKC/KEOPS COMPLEX SUBUNIT GON7"/>
    <property type="match status" value="1"/>
</dbReference>
<dbReference type="PANTHER" id="PTHR37363:SF1">
    <property type="entry name" value="EKC_KEOPS COMPLEX SUBUNIT GON7"/>
    <property type="match status" value="1"/>
</dbReference>
<evidence type="ECO:0000313" key="1">
    <source>
        <dbReference type="Ensembl" id="ENSCHIP00010015273.1"/>
    </source>
</evidence>
<accession>A0A8C2P5Z5</accession>
<reference evidence="1" key="2">
    <citation type="submission" date="2025-08" db="UniProtKB">
        <authorList>
            <consortium name="Ensembl"/>
        </authorList>
    </citation>
    <scope>IDENTIFICATION</scope>
</reference>
<proteinExistence type="predicted"/>
<dbReference type="AlphaFoldDB" id="A0A8C2P5Z5"/>
<sequence>LSLLSDYIGLEGQRQQLRVPSEVPGITDPFQSLLSGVAQMRELVTELFGSQVQPEAQDWGTAAPDEALDASDENKVLTLKMSGTSLVVKWLRLCSPNTGGLGSIPGWRTRSCKLQLEFACHS</sequence>
<dbReference type="GO" id="GO:0000408">
    <property type="term" value="C:EKC/KEOPS complex"/>
    <property type="evidence" value="ECO:0007669"/>
    <property type="project" value="InterPro"/>
</dbReference>
<reference evidence="1" key="1">
    <citation type="submission" date="2019-03" db="EMBL/GenBank/DDBJ databases">
        <title>Genome sequencing and reference-guided assembly of Black Bengal Goat (Capra hircus).</title>
        <authorList>
            <person name="Siddiki A.Z."/>
            <person name="Baten A."/>
            <person name="Billah M."/>
            <person name="Alam M.A.U."/>
            <person name="Shawrob K.S.M."/>
            <person name="Saha S."/>
            <person name="Chowdhury M."/>
            <person name="Rahman A.H."/>
            <person name="Stear M."/>
            <person name="Miah G."/>
            <person name="Das G.B."/>
            <person name="Hossain M.M."/>
            <person name="Kumkum M."/>
            <person name="Islam M.S."/>
            <person name="Mollah A.M."/>
            <person name="Ahsan A."/>
            <person name="Tusar F."/>
            <person name="Khan M.K.I."/>
        </authorList>
    </citation>
    <scope>NUCLEOTIDE SEQUENCE [LARGE SCALE GENOMIC DNA]</scope>
</reference>
<dbReference type="Pfam" id="PF15387">
    <property type="entry name" value="DUF4611"/>
    <property type="match status" value="1"/>
</dbReference>
<organism evidence="1">
    <name type="scientific">Capra hircus</name>
    <name type="common">Goat</name>
    <dbReference type="NCBI Taxonomy" id="9925"/>
    <lineage>
        <taxon>Eukaryota</taxon>
        <taxon>Metazoa</taxon>
        <taxon>Chordata</taxon>
        <taxon>Craniata</taxon>
        <taxon>Vertebrata</taxon>
        <taxon>Euteleostomi</taxon>
        <taxon>Mammalia</taxon>
        <taxon>Eutheria</taxon>
        <taxon>Laurasiatheria</taxon>
        <taxon>Artiodactyla</taxon>
        <taxon>Ruminantia</taxon>
        <taxon>Pecora</taxon>
        <taxon>Bovidae</taxon>
        <taxon>Caprinae</taxon>
        <taxon>Capra</taxon>
    </lineage>
</organism>